<evidence type="ECO:0000313" key="1">
    <source>
        <dbReference type="Proteomes" id="UP000095285"/>
    </source>
</evidence>
<evidence type="ECO:0000313" key="2">
    <source>
        <dbReference type="WBParaSite" id="EN70_2477"/>
    </source>
</evidence>
<reference evidence="2" key="2">
    <citation type="submission" date="2016-11" db="UniProtKB">
        <authorList>
            <consortium name="WormBaseParasite"/>
        </authorList>
    </citation>
    <scope>IDENTIFICATION</scope>
</reference>
<keyword evidence="1" id="KW-1185">Reference proteome</keyword>
<sequence>MAYIKGDYCSFVSIRNISDTPERAWSPPYPRLETSKGKRCPTVLTRSFPLVILTTADRHITSLPLTSLSILPVRKVFLKQSAFNNTSS</sequence>
<dbReference type="WBParaSite" id="EN70_2477">
    <property type="protein sequence ID" value="EN70_2477"/>
    <property type="gene ID" value="EN70_2477"/>
</dbReference>
<reference evidence="1" key="1">
    <citation type="submission" date="2012-04" db="EMBL/GenBank/DDBJ databases">
        <title>The Genome Sequence of Loa loa.</title>
        <authorList>
            <consortium name="The Broad Institute Genome Sequencing Platform"/>
            <consortium name="Broad Institute Genome Sequencing Center for Infectious Disease"/>
            <person name="Nutman T.B."/>
            <person name="Fink D.L."/>
            <person name="Russ C."/>
            <person name="Young S."/>
            <person name="Zeng Q."/>
            <person name="Gargeya S."/>
            <person name="Alvarado L."/>
            <person name="Berlin A."/>
            <person name="Chapman S.B."/>
            <person name="Chen Z."/>
            <person name="Freedman E."/>
            <person name="Gellesch M."/>
            <person name="Goldberg J."/>
            <person name="Griggs A."/>
            <person name="Gujja S."/>
            <person name="Heilman E.R."/>
            <person name="Heiman D."/>
            <person name="Howarth C."/>
            <person name="Mehta T."/>
            <person name="Neiman D."/>
            <person name="Pearson M."/>
            <person name="Roberts A."/>
            <person name="Saif S."/>
            <person name="Shea T."/>
            <person name="Shenoy N."/>
            <person name="Sisk P."/>
            <person name="Stolte C."/>
            <person name="Sykes S."/>
            <person name="White J."/>
            <person name="Yandava C."/>
            <person name="Haas B."/>
            <person name="Henn M.R."/>
            <person name="Nusbaum C."/>
            <person name="Birren B."/>
        </authorList>
    </citation>
    <scope>NUCLEOTIDE SEQUENCE [LARGE SCALE GENOMIC DNA]</scope>
</reference>
<proteinExistence type="predicted"/>
<name>A0A1I7VH26_LOALO</name>
<dbReference type="AlphaFoldDB" id="A0A1I7VH26"/>
<organism evidence="1 2">
    <name type="scientific">Loa loa</name>
    <name type="common">Eye worm</name>
    <name type="synonym">Filaria loa</name>
    <dbReference type="NCBI Taxonomy" id="7209"/>
    <lineage>
        <taxon>Eukaryota</taxon>
        <taxon>Metazoa</taxon>
        <taxon>Ecdysozoa</taxon>
        <taxon>Nematoda</taxon>
        <taxon>Chromadorea</taxon>
        <taxon>Rhabditida</taxon>
        <taxon>Spirurina</taxon>
        <taxon>Spiruromorpha</taxon>
        <taxon>Filarioidea</taxon>
        <taxon>Onchocercidae</taxon>
        <taxon>Loa</taxon>
    </lineage>
</organism>
<accession>A0A1I7VH26</accession>
<protein>
    <submittedName>
        <fullName evidence="2">Uncharacterized protein</fullName>
    </submittedName>
</protein>
<dbReference type="Proteomes" id="UP000095285">
    <property type="component" value="Unassembled WGS sequence"/>
</dbReference>